<dbReference type="Gene3D" id="3.40.50.10190">
    <property type="entry name" value="BRCT domain"/>
    <property type="match status" value="4"/>
</dbReference>
<sequence>MRRKNGSKKIPNVILRPVPAPSRDQKRQVDALSDFDPEFDGGEYENEVEIDIQSGTQPFRGVNICCTGIPNKAELFKAIKELGGQHSNDLTDLITHLIAQEPGSAKYNFAVKANIPIMSPNWVLDSHARYINGEDLSLDETERGHRLPCFLNLRICVSGENKLERRHQMARLMHEQGGTYAKDLDYSVTHLLICGDAHDQQDLKNEDGGLNPKIAWALEENEARQRSRTIRQQVQAGKKRRRVIEDEDDLKPDIMIVWSEWFWDCLAAHGRDEEGPYTIDHARPALKALASTPPPPSFASAISSTQQFPGATRNRGARNDDSPETELAILRASKGRMRSSEELWKKLVQQRKPGLASSRPPTDVLKPTNSSARINSLRVFSQQTLEEPPSVGGSRPGPVPVGATVLMDGRLHPFTRVVSTDKPLAAVREVTETLHSGLFSGVIFAALGEASANEAMKAEIRSRDGIFLDINEDNPQIALQKADIVIVRLESQVQRYHAQIRTECWFEQCIFEEKILSVEDHVAFQPIGVPLPIKGLDQVCIAASGLNNQEILFLKRFARAIGLRMPEFFKRKTTTHLVCPSRSGLKYEKALEWGVQVVDLAWVYRIGVTGRVELIDISGSALAQEPTETHPVGIMSQSTFGKPIFDQLAPASLSNISTTFSPSHAIPKISLGSDAKQTLLRGTIPSSQSPSPLKSPVGNAGQQLAAMLDSPDIGSVVEQAHQTTGLGILGPGPVRKKARPIPRYRVCHSRQDYQIRI</sequence>
<keyword evidence="1" id="KW-0677">Repeat</keyword>
<evidence type="ECO:0000313" key="4">
    <source>
        <dbReference type="EMBL" id="KAF9517018.1"/>
    </source>
</evidence>
<dbReference type="PROSITE" id="PS50172">
    <property type="entry name" value="BRCT"/>
    <property type="match status" value="2"/>
</dbReference>
<dbReference type="SUPFAM" id="SSF52113">
    <property type="entry name" value="BRCT domain"/>
    <property type="match status" value="3"/>
</dbReference>
<evidence type="ECO:0000313" key="5">
    <source>
        <dbReference type="Proteomes" id="UP000886523"/>
    </source>
</evidence>
<feature type="region of interest" description="Disordered" evidence="2">
    <location>
        <begin position="291"/>
        <end position="325"/>
    </location>
</feature>
<feature type="region of interest" description="Disordered" evidence="2">
    <location>
        <begin position="349"/>
        <end position="369"/>
    </location>
</feature>
<dbReference type="OrthoDB" id="251770at2759"/>
<dbReference type="GO" id="GO:0007095">
    <property type="term" value="P:mitotic G2 DNA damage checkpoint signaling"/>
    <property type="evidence" value="ECO:0007669"/>
    <property type="project" value="TreeGrafter"/>
</dbReference>
<dbReference type="AlphaFoldDB" id="A0A9P6B3I5"/>
<proteinExistence type="predicted"/>
<reference evidence="4" key="1">
    <citation type="journal article" date="2020" name="Nat. Commun.">
        <title>Large-scale genome sequencing of mycorrhizal fungi provides insights into the early evolution of symbiotic traits.</title>
        <authorList>
            <person name="Miyauchi S."/>
            <person name="Kiss E."/>
            <person name="Kuo A."/>
            <person name="Drula E."/>
            <person name="Kohler A."/>
            <person name="Sanchez-Garcia M."/>
            <person name="Morin E."/>
            <person name="Andreopoulos B."/>
            <person name="Barry K.W."/>
            <person name="Bonito G."/>
            <person name="Buee M."/>
            <person name="Carver A."/>
            <person name="Chen C."/>
            <person name="Cichocki N."/>
            <person name="Clum A."/>
            <person name="Culley D."/>
            <person name="Crous P.W."/>
            <person name="Fauchery L."/>
            <person name="Girlanda M."/>
            <person name="Hayes R.D."/>
            <person name="Keri Z."/>
            <person name="LaButti K."/>
            <person name="Lipzen A."/>
            <person name="Lombard V."/>
            <person name="Magnuson J."/>
            <person name="Maillard F."/>
            <person name="Murat C."/>
            <person name="Nolan M."/>
            <person name="Ohm R.A."/>
            <person name="Pangilinan J."/>
            <person name="Pereira M.F."/>
            <person name="Perotto S."/>
            <person name="Peter M."/>
            <person name="Pfister S."/>
            <person name="Riley R."/>
            <person name="Sitrit Y."/>
            <person name="Stielow J.B."/>
            <person name="Szollosi G."/>
            <person name="Zifcakova L."/>
            <person name="Stursova M."/>
            <person name="Spatafora J.W."/>
            <person name="Tedersoo L."/>
            <person name="Vaario L.M."/>
            <person name="Yamada A."/>
            <person name="Yan M."/>
            <person name="Wang P."/>
            <person name="Xu J."/>
            <person name="Bruns T."/>
            <person name="Baldrian P."/>
            <person name="Vilgalys R."/>
            <person name="Dunand C."/>
            <person name="Henrissat B."/>
            <person name="Grigoriev I.V."/>
            <person name="Hibbett D."/>
            <person name="Nagy L.G."/>
            <person name="Martin F.M."/>
        </authorList>
    </citation>
    <scope>NUCLEOTIDE SEQUENCE</scope>
    <source>
        <strain evidence="4">UP504</strain>
    </source>
</reference>
<dbReference type="PANTHER" id="PTHR13561:SF20">
    <property type="entry name" value="DNA TOPOISOMERASE 2-BINDING PROTEIN 1"/>
    <property type="match status" value="1"/>
</dbReference>
<dbReference type="EMBL" id="MU128935">
    <property type="protein sequence ID" value="KAF9517018.1"/>
    <property type="molecule type" value="Genomic_DNA"/>
</dbReference>
<dbReference type="GO" id="GO:0033314">
    <property type="term" value="P:mitotic DNA replication checkpoint signaling"/>
    <property type="evidence" value="ECO:0007669"/>
    <property type="project" value="TreeGrafter"/>
</dbReference>
<comment type="caution">
    <text evidence="4">The sequence shown here is derived from an EMBL/GenBank/DDBJ whole genome shotgun (WGS) entry which is preliminary data.</text>
</comment>
<accession>A0A9P6B3I5</accession>
<feature type="domain" description="BRCT" evidence="3">
    <location>
        <begin position="54"/>
        <end position="126"/>
    </location>
</feature>
<feature type="domain" description="BRCT" evidence="3">
    <location>
        <begin position="145"/>
        <end position="279"/>
    </location>
</feature>
<feature type="region of interest" description="Disordered" evidence="2">
    <location>
        <begin position="1"/>
        <end position="28"/>
    </location>
</feature>
<gene>
    <name evidence="4" type="ORF">BS47DRAFT_592868</name>
</gene>
<evidence type="ECO:0000259" key="3">
    <source>
        <dbReference type="PROSITE" id="PS50172"/>
    </source>
</evidence>
<evidence type="ECO:0000256" key="2">
    <source>
        <dbReference type="SAM" id="MobiDB-lite"/>
    </source>
</evidence>
<dbReference type="PANTHER" id="PTHR13561">
    <property type="entry name" value="DNA REPLICATION REGULATOR DPB11-RELATED"/>
    <property type="match status" value="1"/>
</dbReference>
<organism evidence="4 5">
    <name type="scientific">Hydnum rufescens UP504</name>
    <dbReference type="NCBI Taxonomy" id="1448309"/>
    <lineage>
        <taxon>Eukaryota</taxon>
        <taxon>Fungi</taxon>
        <taxon>Dikarya</taxon>
        <taxon>Basidiomycota</taxon>
        <taxon>Agaricomycotina</taxon>
        <taxon>Agaricomycetes</taxon>
        <taxon>Cantharellales</taxon>
        <taxon>Hydnaceae</taxon>
        <taxon>Hydnum</taxon>
    </lineage>
</organism>
<name>A0A9P6B3I5_9AGAM</name>
<dbReference type="CDD" id="cd17731">
    <property type="entry name" value="BRCT_TopBP1_rpt2_like"/>
    <property type="match status" value="2"/>
</dbReference>
<dbReference type="InterPro" id="IPR001357">
    <property type="entry name" value="BRCT_dom"/>
</dbReference>
<dbReference type="InterPro" id="IPR036420">
    <property type="entry name" value="BRCT_dom_sf"/>
</dbReference>
<dbReference type="SMART" id="SM00292">
    <property type="entry name" value="BRCT"/>
    <property type="match status" value="3"/>
</dbReference>
<dbReference type="Pfam" id="PF00533">
    <property type="entry name" value="BRCT"/>
    <property type="match status" value="1"/>
</dbReference>
<dbReference type="Pfam" id="PF12738">
    <property type="entry name" value="PTCB-BRCT"/>
    <property type="match status" value="2"/>
</dbReference>
<dbReference type="InterPro" id="IPR059215">
    <property type="entry name" value="BRCT2_TopBP1-like"/>
</dbReference>
<protein>
    <recommendedName>
        <fullName evidence="3">BRCT domain-containing protein</fullName>
    </recommendedName>
</protein>
<evidence type="ECO:0000256" key="1">
    <source>
        <dbReference type="ARBA" id="ARBA00022737"/>
    </source>
</evidence>
<keyword evidence="5" id="KW-1185">Reference proteome</keyword>
<dbReference type="GO" id="GO:0006270">
    <property type="term" value="P:DNA replication initiation"/>
    <property type="evidence" value="ECO:0007669"/>
    <property type="project" value="TreeGrafter"/>
</dbReference>
<dbReference type="Proteomes" id="UP000886523">
    <property type="component" value="Unassembled WGS sequence"/>
</dbReference>